<evidence type="ECO:0000313" key="6">
    <source>
        <dbReference type="Proteomes" id="UP001445335"/>
    </source>
</evidence>
<keyword evidence="6" id="KW-1185">Reference proteome</keyword>
<dbReference type="Proteomes" id="UP001445335">
    <property type="component" value="Unassembled WGS sequence"/>
</dbReference>
<dbReference type="AlphaFoldDB" id="A0AAW1QWB5"/>
<dbReference type="GO" id="GO:0005811">
    <property type="term" value="C:lipid droplet"/>
    <property type="evidence" value="ECO:0007669"/>
    <property type="project" value="UniProtKB-SubCell"/>
</dbReference>
<evidence type="ECO:0008006" key="7">
    <source>
        <dbReference type="Google" id="ProtNLM"/>
    </source>
</evidence>
<evidence type="ECO:0000256" key="4">
    <source>
        <dbReference type="ARBA" id="ARBA00022801"/>
    </source>
</evidence>
<comment type="caution">
    <text evidence="5">The sequence shown here is derived from an EMBL/GenBank/DDBJ whole genome shotgun (WGS) entry which is preliminary data.</text>
</comment>
<dbReference type="PANTHER" id="PTHR13390:SF0">
    <property type="entry name" value="LIPID DROPLET-ASSOCIATED HYDROLASE"/>
    <property type="match status" value="1"/>
</dbReference>
<evidence type="ECO:0000313" key="5">
    <source>
        <dbReference type="EMBL" id="KAK9825444.1"/>
    </source>
</evidence>
<dbReference type="EMBL" id="JALJOU010000073">
    <property type="protein sequence ID" value="KAK9825444.1"/>
    <property type="molecule type" value="Genomic_DNA"/>
</dbReference>
<dbReference type="GO" id="GO:0019915">
    <property type="term" value="P:lipid storage"/>
    <property type="evidence" value="ECO:0007669"/>
    <property type="project" value="InterPro"/>
</dbReference>
<accession>A0AAW1QWB5</accession>
<dbReference type="GO" id="GO:0016298">
    <property type="term" value="F:lipase activity"/>
    <property type="evidence" value="ECO:0007669"/>
    <property type="project" value="InterPro"/>
</dbReference>
<reference evidence="5 6" key="1">
    <citation type="journal article" date="2024" name="Nat. Commun.">
        <title>Phylogenomics reveals the evolutionary origins of lichenization in chlorophyte algae.</title>
        <authorList>
            <person name="Puginier C."/>
            <person name="Libourel C."/>
            <person name="Otte J."/>
            <person name="Skaloud P."/>
            <person name="Haon M."/>
            <person name="Grisel S."/>
            <person name="Petersen M."/>
            <person name="Berrin J.G."/>
            <person name="Delaux P.M."/>
            <person name="Dal Grande F."/>
            <person name="Keller J."/>
        </authorList>
    </citation>
    <scope>NUCLEOTIDE SEQUENCE [LARGE SCALE GENOMIC DNA]</scope>
    <source>
        <strain evidence="5 6">SAG 245.80</strain>
    </source>
</reference>
<keyword evidence="4" id="KW-0378">Hydrolase</keyword>
<keyword evidence="3" id="KW-0551">Lipid droplet</keyword>
<dbReference type="SUPFAM" id="SSF53474">
    <property type="entry name" value="alpha/beta-Hydrolases"/>
    <property type="match status" value="1"/>
</dbReference>
<dbReference type="InterPro" id="IPR019363">
    <property type="entry name" value="LDAH"/>
</dbReference>
<evidence type="ECO:0000256" key="1">
    <source>
        <dbReference type="ARBA" id="ARBA00004502"/>
    </source>
</evidence>
<evidence type="ECO:0000256" key="3">
    <source>
        <dbReference type="ARBA" id="ARBA00022677"/>
    </source>
</evidence>
<name>A0AAW1QWB5_9CHLO</name>
<dbReference type="Gene3D" id="3.40.50.1820">
    <property type="entry name" value="alpha/beta hydrolase"/>
    <property type="match status" value="1"/>
</dbReference>
<dbReference type="InterPro" id="IPR029058">
    <property type="entry name" value="AB_hydrolase_fold"/>
</dbReference>
<sequence>MERDFVLLIPGNPGIAGYYIPFLRYLKRSLLPHRADVFTCSYIGHTRQGLAGQQSKLYTLEQQVKHKVALLSSHFLRPGRPPLLIFAHSIGAYIALHAVQRLELAAASSQDAASAPSLPPILKVVALMPFLTVDPASRRQRFLRGLAAYPRCLGAVAGMLGLLPRWLKRRLVAGYAGNLGEHAVDASVGLLDAGAAANAFYLAQHEFRELAAPADWSLLQRLGERILVLCAHEDMWMPLWKWDQMLKACPGIQAHIEPGQTHDFCVTLGGSKAMAERAAEDLRESLPAL</sequence>
<dbReference type="PANTHER" id="PTHR13390">
    <property type="entry name" value="LIPASE"/>
    <property type="match status" value="1"/>
</dbReference>
<proteinExistence type="inferred from homology"/>
<protein>
    <recommendedName>
        <fullName evidence="7">Lipid droplet-associated hydrolase</fullName>
    </recommendedName>
</protein>
<dbReference type="Pfam" id="PF10230">
    <property type="entry name" value="LIDHydrolase"/>
    <property type="match status" value="1"/>
</dbReference>
<organism evidence="5 6">
    <name type="scientific">Elliptochloris bilobata</name>
    <dbReference type="NCBI Taxonomy" id="381761"/>
    <lineage>
        <taxon>Eukaryota</taxon>
        <taxon>Viridiplantae</taxon>
        <taxon>Chlorophyta</taxon>
        <taxon>core chlorophytes</taxon>
        <taxon>Trebouxiophyceae</taxon>
        <taxon>Trebouxiophyceae incertae sedis</taxon>
        <taxon>Elliptochloris clade</taxon>
        <taxon>Elliptochloris</taxon>
    </lineage>
</organism>
<gene>
    <name evidence="5" type="ORF">WJX81_000071</name>
</gene>
<comment type="similarity">
    <text evidence="2">Belongs to the AB hydrolase superfamily. LDAH family.</text>
</comment>
<comment type="subcellular location">
    <subcellularLocation>
        <location evidence="1">Lipid droplet</location>
    </subcellularLocation>
</comment>
<evidence type="ECO:0000256" key="2">
    <source>
        <dbReference type="ARBA" id="ARBA00008300"/>
    </source>
</evidence>